<dbReference type="RefSeq" id="WP_055654720.1">
    <property type="nucleotide sequence ID" value="NZ_CABIXC010000004.1"/>
</dbReference>
<accession>A0A174CUM2</accession>
<proteinExistence type="predicted"/>
<keyword evidence="1" id="KW-1133">Transmembrane helix</keyword>
<dbReference type="AlphaFoldDB" id="A0A174CUM2"/>
<sequence>MMEVLLINRNLVKKMVDKLEKKQPLLCLLVFQTAVALFLIAAVGGIALIGGGVIWLFYHFVGII</sequence>
<evidence type="ECO:0000313" key="2">
    <source>
        <dbReference type="EMBL" id="CUO17112.1"/>
    </source>
</evidence>
<keyword evidence="1" id="KW-0812">Transmembrane</keyword>
<gene>
    <name evidence="2" type="ORF">ERS852407_02052</name>
</gene>
<name>A0A174CUM2_9FIRM</name>
<evidence type="ECO:0000313" key="3">
    <source>
        <dbReference type="Proteomes" id="UP000095651"/>
    </source>
</evidence>
<protein>
    <submittedName>
        <fullName evidence="2">Uncharacterized protein</fullName>
    </submittedName>
</protein>
<dbReference type="EMBL" id="CYZE01000004">
    <property type="protein sequence ID" value="CUO17112.1"/>
    <property type="molecule type" value="Genomic_DNA"/>
</dbReference>
<dbReference type="Proteomes" id="UP000095651">
    <property type="component" value="Unassembled WGS sequence"/>
</dbReference>
<feature type="transmembrane region" description="Helical" evidence="1">
    <location>
        <begin position="25"/>
        <end position="58"/>
    </location>
</feature>
<keyword evidence="1" id="KW-0472">Membrane</keyword>
<evidence type="ECO:0000256" key="1">
    <source>
        <dbReference type="SAM" id="Phobius"/>
    </source>
</evidence>
<organism evidence="2 3">
    <name type="scientific">Hungatella hathewayi</name>
    <dbReference type="NCBI Taxonomy" id="154046"/>
    <lineage>
        <taxon>Bacteria</taxon>
        <taxon>Bacillati</taxon>
        <taxon>Bacillota</taxon>
        <taxon>Clostridia</taxon>
        <taxon>Lachnospirales</taxon>
        <taxon>Lachnospiraceae</taxon>
        <taxon>Hungatella</taxon>
    </lineage>
</organism>
<reference evidence="2 3" key="1">
    <citation type="submission" date="2015-09" db="EMBL/GenBank/DDBJ databases">
        <authorList>
            <consortium name="Pathogen Informatics"/>
        </authorList>
    </citation>
    <scope>NUCLEOTIDE SEQUENCE [LARGE SCALE GENOMIC DNA]</scope>
    <source>
        <strain evidence="2 3">2789STDY5608850</strain>
    </source>
</reference>